<feature type="region of interest" description="Disordered" evidence="1">
    <location>
        <begin position="746"/>
        <end position="776"/>
    </location>
</feature>
<dbReference type="AlphaFoldDB" id="A0A0A2IN69"/>
<name>A0A0A2IN69_PENEN</name>
<feature type="region of interest" description="Disordered" evidence="1">
    <location>
        <begin position="407"/>
        <end position="427"/>
    </location>
</feature>
<dbReference type="PhylomeDB" id="A0A0A2IN69"/>
<dbReference type="OrthoDB" id="96314at2759"/>
<dbReference type="GeneID" id="27682660"/>
<dbReference type="Pfam" id="PF00884">
    <property type="entry name" value="Sulfatase"/>
    <property type="match status" value="1"/>
</dbReference>
<keyword evidence="2" id="KW-0472">Membrane</keyword>
<dbReference type="PANTHER" id="PTHR43751:SF3">
    <property type="entry name" value="SULFATASE N-TERMINAL DOMAIN-CONTAINING PROTEIN"/>
    <property type="match status" value="1"/>
</dbReference>
<keyword evidence="2" id="KW-1133">Transmembrane helix</keyword>
<feature type="domain" description="Sulfatase N-terminal" evidence="3">
    <location>
        <begin position="516"/>
        <end position="712"/>
    </location>
</feature>
<keyword evidence="5" id="KW-1185">Reference proteome</keyword>
<dbReference type="Proteomes" id="UP000030143">
    <property type="component" value="Unassembled WGS sequence"/>
</dbReference>
<reference evidence="4 5" key="1">
    <citation type="journal article" date="2015" name="Mol. Plant Microbe Interact.">
        <title>Genome, transcriptome, and functional analyses of Penicillium expansum provide new insights into secondary metabolism and pathogenicity.</title>
        <authorList>
            <person name="Ballester A.R."/>
            <person name="Marcet-Houben M."/>
            <person name="Levin E."/>
            <person name="Sela N."/>
            <person name="Selma-Lazaro C."/>
            <person name="Carmona L."/>
            <person name="Wisniewski M."/>
            <person name="Droby S."/>
            <person name="Gonzalez-Candelas L."/>
            <person name="Gabaldon T."/>
        </authorList>
    </citation>
    <scope>NUCLEOTIDE SEQUENCE [LARGE SCALE GENOMIC DNA]</scope>
    <source>
        <strain evidence="4 5">MD-8</strain>
    </source>
</reference>
<gene>
    <name evidence="4" type="ORF">PEX2_099700</name>
</gene>
<feature type="transmembrane region" description="Helical" evidence="2">
    <location>
        <begin position="76"/>
        <end position="99"/>
    </location>
</feature>
<dbReference type="InterPro" id="IPR052701">
    <property type="entry name" value="GAG_Ulvan_Degrading_Sulfatases"/>
</dbReference>
<feature type="transmembrane region" description="Helical" evidence="2">
    <location>
        <begin position="119"/>
        <end position="145"/>
    </location>
</feature>
<dbReference type="HOGENOM" id="CLU_016056_0_0_1"/>
<dbReference type="EMBL" id="JQFZ01000060">
    <property type="protein sequence ID" value="KGO60954.1"/>
    <property type="molecule type" value="Genomic_DNA"/>
</dbReference>
<keyword evidence="2" id="KW-0812">Transmembrane</keyword>
<evidence type="ECO:0000259" key="3">
    <source>
        <dbReference type="Pfam" id="PF00884"/>
    </source>
</evidence>
<dbReference type="RefSeq" id="XP_016601938.1">
    <property type="nucleotide sequence ID" value="XM_016747240.1"/>
</dbReference>
<dbReference type="Gene3D" id="3.40.720.10">
    <property type="entry name" value="Alkaline Phosphatase, subunit A"/>
    <property type="match status" value="1"/>
</dbReference>
<dbReference type="InterPro" id="IPR000917">
    <property type="entry name" value="Sulfatase_N"/>
</dbReference>
<accession>A0A0A2IN69</accession>
<dbReference type="VEuPathDB" id="FungiDB:PEXP_092020"/>
<feature type="transmembrane region" description="Helical" evidence="2">
    <location>
        <begin position="40"/>
        <end position="64"/>
    </location>
</feature>
<evidence type="ECO:0000256" key="2">
    <source>
        <dbReference type="SAM" id="Phobius"/>
    </source>
</evidence>
<protein>
    <submittedName>
        <fullName evidence="4">Alkaline phosphatase-like, alpha/beta/alpha</fullName>
    </submittedName>
</protein>
<dbReference type="PANTHER" id="PTHR43751">
    <property type="entry name" value="SULFATASE"/>
    <property type="match status" value="1"/>
</dbReference>
<dbReference type="STRING" id="27334.A0A0A2IN69"/>
<evidence type="ECO:0000256" key="1">
    <source>
        <dbReference type="SAM" id="MobiDB-lite"/>
    </source>
</evidence>
<dbReference type="SUPFAM" id="SSF53649">
    <property type="entry name" value="Alkaline phosphatase-like"/>
    <property type="match status" value="1"/>
</dbReference>
<evidence type="ECO:0000313" key="4">
    <source>
        <dbReference type="EMBL" id="KGO60954.1"/>
    </source>
</evidence>
<organism evidence="4 5">
    <name type="scientific">Penicillium expansum</name>
    <name type="common">Blue mold rot fungus</name>
    <dbReference type="NCBI Taxonomy" id="27334"/>
    <lineage>
        <taxon>Eukaryota</taxon>
        <taxon>Fungi</taxon>
        <taxon>Dikarya</taxon>
        <taxon>Ascomycota</taxon>
        <taxon>Pezizomycotina</taxon>
        <taxon>Eurotiomycetes</taxon>
        <taxon>Eurotiomycetidae</taxon>
        <taxon>Eurotiales</taxon>
        <taxon>Aspergillaceae</taxon>
        <taxon>Penicillium</taxon>
    </lineage>
</organism>
<dbReference type="InterPro" id="IPR017850">
    <property type="entry name" value="Alkaline_phosphatase_core_sf"/>
</dbReference>
<sequence length="893" mass="99396">MSIFALLPPLPPFLFSALVVSGLASKALHIALHFQSLPFLYFVLYSPTLILRDVLVIIFVRVLLRFQVPESRWQWLSTGLGGALSLITWGASSIQFGFFMQTGAEVAWAAGGSFLSDPAAMKILLSGISTVSAAATVLGLMAWLLHSHLYNITGLGLQAIRDLCVGGYKARYTLISAPSKSCMASIDIRSFRRIIPAVAICVSLLFLELTRPAVPYDHLSGALPLTLLDAFQKKSATVEGCREPARPFPLFTEDNGVSRPQFQPDSTLVEQWSRATWLPENPPRGFSRWDLNPSDRAKKDNHYSFVCPGDEGAFYHPKNDPLMVTNLGGEIYEPLQKAFKEHSVEVNHVVLLTLESGRKELFPTQQGTPLFEGLLASHKKQDINEAIDRLVNMTPVAQQLTGEYATDSKGNKVDLSHSSWQTPPREGMGGLNVRGAVTGSSLTFKSVLGSHCGVNPLPVDLLEESLLEIYQPCLPQIFDLFNQGKSQSGKHLQNSSESESAALKNPWKSVFMQSITDDYDRQDILNKNMGFTHKVVKSTMQAPHAKHKAQGEEINYFGFAETELRPYVMDLFEEAANNKTRMFLSHVTSTTHHPWSTPEDFEKEPYMSDQGNINHDLMNNYLNAARFVDIWLGDIMNMLEQTGIANETLVVVVGDHGQAFGEDNKDMTGTYENGHISNFRVPLVFHHPHMPRVDITANATALSIVPTVLDLLVQSNSLDERDSEIASSLLPEYQGQSLIRPFLSSMEEPPHRRDGDSDGNGDHGHHHPPPDEQPEHEGVDFQLEVRSHPDSPPKRIVWNMGLINAGGSMLSVMAADVPYRLILPLKDGFEYTFTHLGKDPGENHPIKAWTLAALIKEVKPKFGKESAHWLKDAELVGKWWVSEQKRIWGYREA</sequence>
<feature type="compositionally biased region" description="Basic and acidic residues" evidence="1">
    <location>
        <begin position="748"/>
        <end position="776"/>
    </location>
</feature>
<proteinExistence type="predicted"/>
<comment type="caution">
    <text evidence="4">The sequence shown here is derived from an EMBL/GenBank/DDBJ whole genome shotgun (WGS) entry which is preliminary data.</text>
</comment>
<evidence type="ECO:0000313" key="5">
    <source>
        <dbReference type="Proteomes" id="UP000030143"/>
    </source>
</evidence>